<dbReference type="RefSeq" id="WP_147805307.1">
    <property type="nucleotide sequence ID" value="NZ_CP144914.1"/>
</dbReference>
<dbReference type="InterPro" id="IPR023210">
    <property type="entry name" value="NADP_OxRdtase_dom"/>
</dbReference>
<evidence type="ECO:0000313" key="3">
    <source>
        <dbReference type="Proteomes" id="UP000321816"/>
    </source>
</evidence>
<gene>
    <name evidence="2" type="ORF">FTX54_010235</name>
</gene>
<dbReference type="InterPro" id="IPR050523">
    <property type="entry name" value="AKR_Detox_Biosynth"/>
</dbReference>
<dbReference type="OrthoDB" id="9773828at2"/>
<reference evidence="2 3" key="1">
    <citation type="submission" date="2024-01" db="EMBL/GenBank/DDBJ databases">
        <title>Complete Genome Sequence of Alkalicoccus halolimnae BZ-SZ-XJ29T, a Moderately Halophilic Bacterium Isolated from a Salt Lake.</title>
        <authorList>
            <person name="Zhao B."/>
        </authorList>
    </citation>
    <scope>NUCLEOTIDE SEQUENCE [LARGE SCALE GENOMIC DNA]</scope>
    <source>
        <strain evidence="2 3">BZ-SZ-XJ29</strain>
    </source>
</reference>
<organism evidence="2 3">
    <name type="scientific">Alkalicoccus halolimnae</name>
    <dbReference type="NCBI Taxonomy" id="1667239"/>
    <lineage>
        <taxon>Bacteria</taxon>
        <taxon>Bacillati</taxon>
        <taxon>Bacillota</taxon>
        <taxon>Bacilli</taxon>
        <taxon>Bacillales</taxon>
        <taxon>Bacillaceae</taxon>
        <taxon>Alkalicoccus</taxon>
    </lineage>
</organism>
<sequence length="305" mass="34046">MKKIKLGTSPLYTGEIGLGCMRMNDLDLNEAEGVVKNALNLGVDLFDHADIYGKGKSEEIFGKAVDLKSSIRDKMILQSKCGIREGYFDFSKKHIISSVEESLKRLGSENLDVLLLHRPDALMEPEEVAAAFTELKKSGKVKYFGVSNQHPQQIELLQSVYDEDLIINQLQLSLMHTPMLDHGFNVNMKNDAAINRDGGVYEYSRMKNMTIQAWSPFQHGMIEGAFIGNKNFPEVNAKLDEIAEKKNVTSGAAAIAWLLKLPAGIQPVVGTMKQKRLQDIAEASNIEITRAEWYELYRAAGNKLP</sequence>
<proteinExistence type="predicted"/>
<dbReference type="InterPro" id="IPR036812">
    <property type="entry name" value="NAD(P)_OxRdtase_dom_sf"/>
</dbReference>
<dbReference type="Gene3D" id="3.20.20.100">
    <property type="entry name" value="NADP-dependent oxidoreductase domain"/>
    <property type="match status" value="1"/>
</dbReference>
<dbReference type="EMBL" id="CP144914">
    <property type="protein sequence ID" value="WWD78805.1"/>
    <property type="molecule type" value="Genomic_DNA"/>
</dbReference>
<dbReference type="KEGG" id="ahal:FTX54_010235"/>
<evidence type="ECO:0000313" key="2">
    <source>
        <dbReference type="EMBL" id="WWD78805.1"/>
    </source>
</evidence>
<protein>
    <submittedName>
        <fullName evidence="2">Aldo/keto reductase</fullName>
    </submittedName>
</protein>
<dbReference type="PANTHER" id="PTHR43364:SF1">
    <property type="entry name" value="OXIDOREDUCTASE YDHF"/>
    <property type="match status" value="1"/>
</dbReference>
<dbReference type="CDD" id="cd19092">
    <property type="entry name" value="AKR_BsYcsN_EcYdhF-like"/>
    <property type="match status" value="1"/>
</dbReference>
<feature type="domain" description="NADP-dependent oxidoreductase" evidence="1">
    <location>
        <begin position="15"/>
        <end position="296"/>
    </location>
</feature>
<dbReference type="Proteomes" id="UP000321816">
    <property type="component" value="Chromosome"/>
</dbReference>
<dbReference type="GO" id="GO:0005829">
    <property type="term" value="C:cytosol"/>
    <property type="evidence" value="ECO:0007669"/>
    <property type="project" value="TreeGrafter"/>
</dbReference>
<dbReference type="AlphaFoldDB" id="A0A5C7F2U7"/>
<evidence type="ECO:0000259" key="1">
    <source>
        <dbReference type="Pfam" id="PF00248"/>
    </source>
</evidence>
<dbReference type="PANTHER" id="PTHR43364">
    <property type="entry name" value="NADH-SPECIFIC METHYLGLYOXAL REDUCTASE-RELATED"/>
    <property type="match status" value="1"/>
</dbReference>
<accession>A0A5C7F2U7</accession>
<dbReference type="SUPFAM" id="SSF51430">
    <property type="entry name" value="NAD(P)-linked oxidoreductase"/>
    <property type="match status" value="1"/>
</dbReference>
<name>A0A5C7F2U7_9BACI</name>
<keyword evidence="3" id="KW-1185">Reference proteome</keyword>
<dbReference type="Pfam" id="PF00248">
    <property type="entry name" value="Aldo_ket_red"/>
    <property type="match status" value="1"/>
</dbReference>